<feature type="domain" description="Glucose-methanol-choline oxidoreductase N-terminal" evidence="11">
    <location>
        <begin position="255"/>
        <end position="269"/>
    </location>
</feature>
<feature type="domain" description="Glucose-methanol-choline oxidoreductase N-terminal" evidence="10">
    <location>
        <begin position="79"/>
        <end position="102"/>
    </location>
</feature>
<keyword evidence="3 8" id="KW-0285">Flavoprotein</keyword>
<dbReference type="SUPFAM" id="SSF51905">
    <property type="entry name" value="FAD/NAD(P)-binding domain"/>
    <property type="match status" value="1"/>
</dbReference>
<dbReference type="PANTHER" id="PTHR11552">
    <property type="entry name" value="GLUCOSE-METHANOL-CHOLINE GMC OXIDOREDUCTASE"/>
    <property type="match status" value="1"/>
</dbReference>
<dbReference type="GO" id="GO:0008812">
    <property type="term" value="F:choline dehydrogenase activity"/>
    <property type="evidence" value="ECO:0007669"/>
    <property type="project" value="UniProtKB-UniRule"/>
</dbReference>
<comment type="similarity">
    <text evidence="2 8">Belongs to the GMC oxidoreductase family.</text>
</comment>
<dbReference type="SUPFAM" id="SSF54373">
    <property type="entry name" value="FAD-linked reductases, C-terminal domain"/>
    <property type="match status" value="1"/>
</dbReference>
<name>A0A1D9MAY6_9RHOB</name>
<proteinExistence type="inferred from homology"/>
<dbReference type="PANTHER" id="PTHR11552:SF147">
    <property type="entry name" value="CHOLINE DEHYDROGENASE, MITOCHONDRIAL"/>
    <property type="match status" value="1"/>
</dbReference>
<evidence type="ECO:0000256" key="7">
    <source>
        <dbReference type="PIRSR" id="PIRSR000137-2"/>
    </source>
</evidence>
<evidence type="ECO:0000256" key="5">
    <source>
        <dbReference type="ARBA" id="ARBA00023002"/>
    </source>
</evidence>
<dbReference type="PIRSF" id="PIRSF000137">
    <property type="entry name" value="Alcohol_oxidase"/>
    <property type="match status" value="1"/>
</dbReference>
<dbReference type="Pfam" id="PF00732">
    <property type="entry name" value="GMC_oxred_N"/>
    <property type="match status" value="1"/>
</dbReference>
<dbReference type="Gene3D" id="3.30.560.10">
    <property type="entry name" value="Glucose Oxidase, domain 3"/>
    <property type="match status" value="1"/>
</dbReference>
<dbReference type="AlphaFoldDB" id="A0A1D9MAY6"/>
<comment type="cofactor">
    <cofactor evidence="1 7">
        <name>FAD</name>
        <dbReference type="ChEBI" id="CHEBI:57692"/>
    </cofactor>
</comment>
<protein>
    <recommendedName>
        <fullName evidence="6 9">Choline dehydrogenase</fullName>
        <ecNumber evidence="6 9">1.1.99.1</ecNumber>
    </recommendedName>
</protein>
<dbReference type="UniPathway" id="UPA00529">
    <property type="reaction ID" value="UER00385"/>
</dbReference>
<evidence type="ECO:0000313" key="12">
    <source>
        <dbReference type="EMBL" id="AOZ68958.1"/>
    </source>
</evidence>
<evidence type="ECO:0000256" key="8">
    <source>
        <dbReference type="RuleBase" id="RU003968"/>
    </source>
</evidence>
<dbReference type="NCBIfam" id="TIGR01810">
    <property type="entry name" value="betA"/>
    <property type="match status" value="1"/>
</dbReference>
<evidence type="ECO:0000256" key="2">
    <source>
        <dbReference type="ARBA" id="ARBA00010790"/>
    </source>
</evidence>
<evidence type="ECO:0000256" key="9">
    <source>
        <dbReference type="RuleBase" id="RU003969"/>
    </source>
</evidence>
<accession>A0A1D9MAY6</accession>
<evidence type="ECO:0000256" key="3">
    <source>
        <dbReference type="ARBA" id="ARBA00022630"/>
    </source>
</evidence>
<dbReference type="Proteomes" id="UP000176562">
    <property type="component" value="Chromosome"/>
</dbReference>
<reference evidence="12 13" key="1">
    <citation type="submission" date="2016-10" db="EMBL/GenBank/DDBJ databases">
        <title>Rhodobacter sp. LPB0142, isolated from sea water.</title>
        <authorList>
            <person name="Kim E."/>
            <person name="Yi H."/>
        </authorList>
    </citation>
    <scope>NUCLEOTIDE SEQUENCE [LARGE SCALE GENOMIC DNA]</scope>
    <source>
        <strain evidence="12 13">LPB0142</strain>
    </source>
</reference>
<dbReference type="RefSeq" id="WP_071165837.1">
    <property type="nucleotide sequence ID" value="NZ_CP017781.1"/>
</dbReference>
<dbReference type="Gene3D" id="3.50.50.60">
    <property type="entry name" value="FAD/NAD(P)-binding domain"/>
    <property type="match status" value="1"/>
</dbReference>
<dbReference type="PROSITE" id="PS00624">
    <property type="entry name" value="GMC_OXRED_2"/>
    <property type="match status" value="1"/>
</dbReference>
<evidence type="ECO:0000259" key="11">
    <source>
        <dbReference type="PROSITE" id="PS00624"/>
    </source>
</evidence>
<dbReference type="GO" id="GO:0050660">
    <property type="term" value="F:flavin adenine dinucleotide binding"/>
    <property type="evidence" value="ECO:0007669"/>
    <property type="project" value="InterPro"/>
</dbReference>
<sequence length="552" mass="59969">MKAEYVVVGAGSGGTALAYRLAEAGKRVVIIEHGGSDAGPFIQMPAALSYPMNMGIYDWGFGSEPEPGLGGRRLVTPRGKVVGGSSSINGMVYVRGNACDFDTWAEMGAAGWAYADVLPYFKRMEHWHGAGDGGDPAWRGTEGPLHVTRGPRKNVLFEDFITAGQQAGYPMTADYNGRQQEGFGPMEATIWRGRRWSVANAYLRPAQKKGWPIEVVRGLARRVVIEGGRATGVEIERGGQIEVISAEAEVVLAASSINTPKLLKLSGVGPGEELRAHGIEVVADRKGVGANLQDHLEIYMQFAATKPITLYKYWNIWGKALVGAQWLLTGKGLGASNQFEACGFIRSDKGIRYPDIQYHFLPIAVRYDGKASAEGHGFQVHTGPMRSKSRGAVTLRSADPREAPVIRFNYMSHPDDWAEFRKVIRLTREIFAQPAMAGHVKREIQPGAGVQSDEEIDAFIREHAESAYHPCGTARMGAADDPGAVVDPEGRVIGVRGLRVADSSIFPQITNGNLNAPSIMTGEKVADHILGRRLPSANLEPWVNPDWQASQR</sequence>
<dbReference type="PROSITE" id="PS00623">
    <property type="entry name" value="GMC_OXRED_1"/>
    <property type="match status" value="1"/>
</dbReference>
<dbReference type="EMBL" id="CP017781">
    <property type="protein sequence ID" value="AOZ68958.1"/>
    <property type="molecule type" value="Genomic_DNA"/>
</dbReference>
<keyword evidence="13" id="KW-1185">Reference proteome</keyword>
<evidence type="ECO:0000259" key="10">
    <source>
        <dbReference type="PROSITE" id="PS00623"/>
    </source>
</evidence>
<comment type="catalytic activity">
    <reaction evidence="9">
        <text>choline + A = betaine aldehyde + AH2</text>
        <dbReference type="Rhea" id="RHEA:17433"/>
        <dbReference type="ChEBI" id="CHEBI:13193"/>
        <dbReference type="ChEBI" id="CHEBI:15354"/>
        <dbReference type="ChEBI" id="CHEBI:15710"/>
        <dbReference type="ChEBI" id="CHEBI:17499"/>
        <dbReference type="EC" id="1.1.99.1"/>
    </reaction>
</comment>
<evidence type="ECO:0000313" key="13">
    <source>
        <dbReference type="Proteomes" id="UP000176562"/>
    </source>
</evidence>
<organism evidence="12 13">
    <name type="scientific">Rhodobacter xanthinilyticus</name>
    <dbReference type="NCBI Taxonomy" id="1850250"/>
    <lineage>
        <taxon>Bacteria</taxon>
        <taxon>Pseudomonadati</taxon>
        <taxon>Pseudomonadota</taxon>
        <taxon>Alphaproteobacteria</taxon>
        <taxon>Rhodobacterales</taxon>
        <taxon>Rhodobacter group</taxon>
        <taxon>Rhodobacter</taxon>
    </lineage>
</organism>
<keyword evidence="4 7" id="KW-0274">FAD</keyword>
<dbReference type="EC" id="1.1.99.1" evidence="6 9"/>
<dbReference type="Pfam" id="PF05199">
    <property type="entry name" value="GMC_oxred_C"/>
    <property type="match status" value="1"/>
</dbReference>
<dbReference type="InterPro" id="IPR007867">
    <property type="entry name" value="GMC_OxRtase_C"/>
</dbReference>
<keyword evidence="5" id="KW-0560">Oxidoreductase</keyword>
<dbReference type="InterPro" id="IPR000172">
    <property type="entry name" value="GMC_OxRdtase_N"/>
</dbReference>
<dbReference type="STRING" id="1850250.LPB142_06190"/>
<evidence type="ECO:0000256" key="6">
    <source>
        <dbReference type="NCBIfam" id="TIGR01810"/>
    </source>
</evidence>
<gene>
    <name evidence="12" type="ORF">LPB142_06190</name>
</gene>
<dbReference type="InterPro" id="IPR036188">
    <property type="entry name" value="FAD/NAD-bd_sf"/>
</dbReference>
<dbReference type="InterPro" id="IPR011533">
    <property type="entry name" value="BetA"/>
</dbReference>
<feature type="binding site" evidence="7">
    <location>
        <position position="81"/>
    </location>
    <ligand>
        <name>FAD</name>
        <dbReference type="ChEBI" id="CHEBI:57692"/>
    </ligand>
</feature>
<dbReference type="NCBIfam" id="NF002550">
    <property type="entry name" value="PRK02106.1"/>
    <property type="match status" value="1"/>
</dbReference>
<evidence type="ECO:0000256" key="4">
    <source>
        <dbReference type="ARBA" id="ARBA00022827"/>
    </source>
</evidence>
<dbReference type="InterPro" id="IPR012132">
    <property type="entry name" value="GMC_OxRdtase"/>
</dbReference>
<dbReference type="KEGG" id="rhp:LPB142_06190"/>
<evidence type="ECO:0000256" key="1">
    <source>
        <dbReference type="ARBA" id="ARBA00001974"/>
    </source>
</evidence>
<comment type="pathway">
    <text evidence="9">Amine and polyamine biosynthesis; betaine biosynthesis via choline pathway; betaine aldehyde from choline (cytochrome c reductase route): step 1/1.</text>
</comment>
<feature type="binding site" evidence="7">
    <location>
        <begin position="89"/>
        <end position="92"/>
    </location>
    <ligand>
        <name>FAD</name>
        <dbReference type="ChEBI" id="CHEBI:57692"/>
    </ligand>
</feature>
<dbReference type="GO" id="GO:0019285">
    <property type="term" value="P:glycine betaine biosynthetic process from choline"/>
    <property type="evidence" value="ECO:0007669"/>
    <property type="project" value="UniProtKB-UniRule"/>
</dbReference>